<evidence type="ECO:0000313" key="4">
    <source>
        <dbReference type="EMBL" id="TYP78778.1"/>
    </source>
</evidence>
<dbReference type="Pfam" id="PF01593">
    <property type="entry name" value="Amino_oxidase"/>
    <property type="match status" value="1"/>
</dbReference>
<evidence type="ECO:0000259" key="2">
    <source>
        <dbReference type="Pfam" id="PF01593"/>
    </source>
</evidence>
<dbReference type="EMBL" id="VNHT01000068">
    <property type="protein sequence ID" value="TYP78778.1"/>
    <property type="molecule type" value="Genomic_DNA"/>
</dbReference>
<evidence type="ECO:0000313" key="3">
    <source>
        <dbReference type="EMBL" id="AKH36831.1"/>
    </source>
</evidence>
<dbReference type="SUPFAM" id="SSF51905">
    <property type="entry name" value="FAD/NAD(P)-binding domain"/>
    <property type="match status" value="1"/>
</dbReference>
<dbReference type="Gene3D" id="3.50.50.60">
    <property type="entry name" value="FAD/NAD(P)-binding domain"/>
    <property type="match status" value="1"/>
</dbReference>
<dbReference type="PATRIC" id="fig|44574.3.peg.438"/>
<comment type="similarity">
    <text evidence="1">Belongs to the flavin monoamine oxidase family.</text>
</comment>
<dbReference type="Proteomes" id="UP000034156">
    <property type="component" value="Chromosome"/>
</dbReference>
<feature type="domain" description="Amine oxidase" evidence="2">
    <location>
        <begin position="16"/>
        <end position="491"/>
    </location>
</feature>
<dbReference type="InterPro" id="IPR050703">
    <property type="entry name" value="Flavin_MAO"/>
</dbReference>
<dbReference type="InterPro" id="IPR036188">
    <property type="entry name" value="FAD/NAD-bd_sf"/>
</dbReference>
<dbReference type="GO" id="GO:0016491">
    <property type="term" value="F:oxidoreductase activity"/>
    <property type="evidence" value="ECO:0007669"/>
    <property type="project" value="InterPro"/>
</dbReference>
<sequence>MSDSMQLDTVIIGGGITGLYACYQLYKQKGPGHRIALFEKSERFGGRIETVEMDGFLAEFGPMRFEKKGQPLLMSLIQELKLATCYFPPYTPATNLEALFDLEKDEGRISHGHPFNALELLSLGILRVLGQSGGDLNNPRDTRHWEWWADLDEAFYHRVRNEFTFNGISLYQTGFWNVLSEVLSHNALKKIIEYGTFYHFIHQNPSAAEWINFWLRGLHPEDELVGIRQGTEALVTELVKLFSLSQYPSIQLYRNYCLTAIYQDENNHLRLTLETPHHESITVRTRHLVLAIPQSSLKKLLPFFPDAIGRIINGVIPVPLLKCFFVTKTPWWNAKTKPQTRASSIPARELHYYYREEVDQKRGMVMVYGDAPSMNYWKLFVKNEPHERAEINHDERLIEQYLQYLTPHPASLSPKERKEQAQAITCFGIRDWGKEPFEAGCHIWKPGILVDQSIATLASFGVTDSISQRNIHICGEAYSDFQGFIEGGLRSVLTILKHIN</sequence>
<reference evidence="4 6" key="3">
    <citation type="submission" date="2019-07" db="EMBL/GenBank/DDBJ databases">
        <title>Active sludge and wastewater microbial communities from Klosterneuburg, Austria.</title>
        <authorList>
            <person name="Wagner M."/>
        </authorList>
    </citation>
    <scope>NUCLEOTIDE SEQUENCE [LARGE SCALE GENOMIC DNA]</scope>
    <source>
        <strain evidence="4 6">Nm2</strain>
    </source>
</reference>
<reference evidence="3 5" key="2">
    <citation type="journal article" date="2016" name="Genome Announc.">
        <title>Genome Sequence of Nitrosomonas communis Strain Nm2, a Mesophilic Ammonia-Oxidizing Bacterium Isolated from Mediterranean Soil.</title>
        <authorList>
            <person name="Kozlowski J.A."/>
            <person name="Kits K.D."/>
            <person name="Stein L.Y."/>
        </authorList>
    </citation>
    <scope>NUCLEOTIDE SEQUENCE [LARGE SCALE GENOMIC DNA]</scope>
    <source>
        <strain evidence="3 5">Nm2</strain>
    </source>
</reference>
<organism evidence="3 5">
    <name type="scientific">Nitrosomonas communis</name>
    <dbReference type="NCBI Taxonomy" id="44574"/>
    <lineage>
        <taxon>Bacteria</taxon>
        <taxon>Pseudomonadati</taxon>
        <taxon>Pseudomonadota</taxon>
        <taxon>Betaproteobacteria</taxon>
        <taxon>Nitrosomonadales</taxon>
        <taxon>Nitrosomonadaceae</taxon>
        <taxon>Nitrosomonas</taxon>
    </lineage>
</organism>
<evidence type="ECO:0000313" key="6">
    <source>
        <dbReference type="Proteomes" id="UP000324176"/>
    </source>
</evidence>
<reference evidence="5" key="1">
    <citation type="submission" date="2015-05" db="EMBL/GenBank/DDBJ databases">
        <title>Draft genome of Nitrosomonas communis strain Nm2.</title>
        <authorList>
            <person name="Kozlowski J.A."/>
            <person name="Kits K.D."/>
            <person name="Stein L.Y."/>
        </authorList>
    </citation>
    <scope>NUCLEOTIDE SEQUENCE [LARGE SCALE GENOMIC DNA]</scope>
    <source>
        <strain evidence="5">Nm2</strain>
    </source>
</reference>
<dbReference type="AlphaFoldDB" id="A0A0F7KB91"/>
<dbReference type="Proteomes" id="UP000324176">
    <property type="component" value="Unassembled WGS sequence"/>
</dbReference>
<dbReference type="OrthoDB" id="3972913at2"/>
<accession>A0A0F7KB91</accession>
<dbReference type="PANTHER" id="PTHR43563">
    <property type="entry name" value="AMINE OXIDASE"/>
    <property type="match status" value="1"/>
</dbReference>
<proteinExistence type="inferred from homology"/>
<keyword evidence="5" id="KW-1185">Reference proteome</keyword>
<protein>
    <submittedName>
        <fullName evidence="4">Monoamine oxidase</fullName>
    </submittedName>
</protein>
<dbReference type="RefSeq" id="WP_046848933.1">
    <property type="nucleotide sequence ID" value="NZ_CP011451.1"/>
</dbReference>
<evidence type="ECO:0000313" key="5">
    <source>
        <dbReference type="Proteomes" id="UP000034156"/>
    </source>
</evidence>
<name>A0A0F7KB91_9PROT</name>
<dbReference type="KEGG" id="nco:AAW31_01850"/>
<evidence type="ECO:0000256" key="1">
    <source>
        <dbReference type="ARBA" id="ARBA00005995"/>
    </source>
</evidence>
<dbReference type="PANTHER" id="PTHR43563:SF1">
    <property type="entry name" value="AMINE OXIDASE [FLAVIN-CONTAINING] B"/>
    <property type="match status" value="1"/>
</dbReference>
<dbReference type="InterPro" id="IPR002937">
    <property type="entry name" value="Amino_oxidase"/>
</dbReference>
<dbReference type="EMBL" id="CP011451">
    <property type="protein sequence ID" value="AKH36831.1"/>
    <property type="molecule type" value="Genomic_DNA"/>
</dbReference>
<gene>
    <name evidence="3" type="ORF">AAW31_01850</name>
    <name evidence="4" type="ORF">BCL69_10687</name>
</gene>